<evidence type="ECO:0000313" key="1">
    <source>
        <dbReference type="EMBL" id="KAK3229260.1"/>
    </source>
</evidence>
<proteinExistence type="predicted"/>
<feature type="non-terminal residue" evidence="1">
    <location>
        <position position="74"/>
    </location>
</feature>
<dbReference type="AlphaFoldDB" id="A0AAE0B4M9"/>
<comment type="caution">
    <text evidence="1">The sequence shown here is derived from an EMBL/GenBank/DDBJ whole genome shotgun (WGS) entry which is preliminary data.</text>
</comment>
<accession>A0AAE0B4M9</accession>
<protein>
    <submittedName>
        <fullName evidence="1">Uncharacterized protein</fullName>
    </submittedName>
</protein>
<dbReference type="EMBL" id="JANJYJ010000001">
    <property type="protein sequence ID" value="KAK3229260.1"/>
    <property type="molecule type" value="Genomic_DNA"/>
</dbReference>
<sequence>MVPLSTLHSPLSPTTSFSFTPNAVVFIQTYYPNVFSSNVLIAAYTKEFAAFTKELRLNISHQLFDQIPQPDSVS</sequence>
<keyword evidence="2" id="KW-1185">Reference proteome</keyword>
<dbReference type="Proteomes" id="UP001281410">
    <property type="component" value="Unassembled WGS sequence"/>
</dbReference>
<gene>
    <name evidence="1" type="ORF">Dsin_001141</name>
</gene>
<evidence type="ECO:0000313" key="2">
    <source>
        <dbReference type="Proteomes" id="UP001281410"/>
    </source>
</evidence>
<organism evidence="1 2">
    <name type="scientific">Dipteronia sinensis</name>
    <dbReference type="NCBI Taxonomy" id="43782"/>
    <lineage>
        <taxon>Eukaryota</taxon>
        <taxon>Viridiplantae</taxon>
        <taxon>Streptophyta</taxon>
        <taxon>Embryophyta</taxon>
        <taxon>Tracheophyta</taxon>
        <taxon>Spermatophyta</taxon>
        <taxon>Magnoliopsida</taxon>
        <taxon>eudicotyledons</taxon>
        <taxon>Gunneridae</taxon>
        <taxon>Pentapetalae</taxon>
        <taxon>rosids</taxon>
        <taxon>malvids</taxon>
        <taxon>Sapindales</taxon>
        <taxon>Sapindaceae</taxon>
        <taxon>Hippocastanoideae</taxon>
        <taxon>Acereae</taxon>
        <taxon>Dipteronia</taxon>
    </lineage>
</organism>
<name>A0AAE0B4M9_9ROSI</name>
<reference evidence="1" key="1">
    <citation type="journal article" date="2023" name="Plant J.">
        <title>Genome sequences and population genomics provide insights into the demographic history, inbreeding, and mutation load of two 'living fossil' tree species of Dipteronia.</title>
        <authorList>
            <person name="Feng Y."/>
            <person name="Comes H.P."/>
            <person name="Chen J."/>
            <person name="Zhu S."/>
            <person name="Lu R."/>
            <person name="Zhang X."/>
            <person name="Li P."/>
            <person name="Qiu J."/>
            <person name="Olsen K.M."/>
            <person name="Qiu Y."/>
        </authorList>
    </citation>
    <scope>NUCLEOTIDE SEQUENCE</scope>
    <source>
        <strain evidence="1">NBL</strain>
    </source>
</reference>